<dbReference type="SUPFAM" id="SSF89946">
    <property type="entry name" value="Hypothetical protein VC0424"/>
    <property type="match status" value="1"/>
</dbReference>
<name>A0ABV1RGT3_9ALTE</name>
<gene>
    <name evidence="4" type="primary">rraB</name>
    <name evidence="4" type="ORF">ABS311_09685</name>
</gene>
<protein>
    <submittedName>
        <fullName evidence="4">Ribonuclease E inhibitor RraB</fullName>
    </submittedName>
</protein>
<dbReference type="Pfam" id="PF06877">
    <property type="entry name" value="RraB"/>
    <property type="match status" value="1"/>
</dbReference>
<sequence length="118" mass="13445">MDYYENPQAFSQTVIAALLEDGSDPSAIYTIEHHFSSSDFDRLEKAAVAAFKLDYEVSDAEEFETDDGQEILAFDVFAEAKLELAEIEKQVAQMEDIARQYKIQYDGWGTEFLPLDDE</sequence>
<feature type="coiled-coil region" evidence="2">
    <location>
        <begin position="77"/>
        <end position="104"/>
    </location>
</feature>
<keyword evidence="2" id="KW-0175">Coiled coil</keyword>
<accession>A0ABV1RGT3</accession>
<organism evidence="4 5">
    <name type="scientific">Catenovulum sediminis</name>
    <dbReference type="NCBI Taxonomy" id="1740262"/>
    <lineage>
        <taxon>Bacteria</taxon>
        <taxon>Pseudomonadati</taxon>
        <taxon>Pseudomonadota</taxon>
        <taxon>Gammaproteobacteria</taxon>
        <taxon>Alteromonadales</taxon>
        <taxon>Alteromonadaceae</taxon>
        <taxon>Catenovulum</taxon>
    </lineage>
</organism>
<dbReference type="InterPro" id="IPR016716">
    <property type="entry name" value="RraB"/>
</dbReference>
<evidence type="ECO:0000313" key="4">
    <source>
        <dbReference type="EMBL" id="MER2492151.1"/>
    </source>
</evidence>
<evidence type="ECO:0000256" key="2">
    <source>
        <dbReference type="SAM" id="Coils"/>
    </source>
</evidence>
<dbReference type="InterPro" id="IPR036701">
    <property type="entry name" value="RraB-like_sf"/>
</dbReference>
<comment type="caution">
    <text evidence="4">The sequence shown here is derived from an EMBL/GenBank/DDBJ whole genome shotgun (WGS) entry which is preliminary data.</text>
</comment>
<keyword evidence="5" id="KW-1185">Reference proteome</keyword>
<reference evidence="4 5" key="1">
    <citation type="submission" date="2024-06" db="EMBL/GenBank/DDBJ databases">
        <authorList>
            <person name="Chen R.Y."/>
        </authorList>
    </citation>
    <scope>NUCLEOTIDE SEQUENCE [LARGE SCALE GENOMIC DNA]</scope>
    <source>
        <strain evidence="4 5">D2</strain>
    </source>
</reference>
<dbReference type="Gene3D" id="3.30.70.970">
    <property type="entry name" value="RraB-like"/>
    <property type="match status" value="1"/>
</dbReference>
<dbReference type="EMBL" id="JBELOE010000200">
    <property type="protein sequence ID" value="MER2492151.1"/>
    <property type="molecule type" value="Genomic_DNA"/>
</dbReference>
<dbReference type="RefSeq" id="WP_143871733.1">
    <property type="nucleotide sequence ID" value="NZ_CP041660.1"/>
</dbReference>
<evidence type="ECO:0000259" key="3">
    <source>
        <dbReference type="Pfam" id="PF06877"/>
    </source>
</evidence>
<dbReference type="PIRSF" id="PIRSF018193">
    <property type="entry name" value="UCP018193"/>
    <property type="match status" value="1"/>
</dbReference>
<feature type="domain" description="Regulator of ribonuclease activity B" evidence="3">
    <location>
        <begin position="10"/>
        <end position="110"/>
    </location>
</feature>
<dbReference type="InterPro" id="IPR009671">
    <property type="entry name" value="RraB_dom"/>
</dbReference>
<keyword evidence="1" id="KW-0963">Cytoplasm</keyword>
<evidence type="ECO:0000256" key="1">
    <source>
        <dbReference type="ARBA" id="ARBA00022490"/>
    </source>
</evidence>
<proteinExistence type="predicted"/>
<dbReference type="NCBIfam" id="NF008393">
    <property type="entry name" value="PRK11191.1"/>
    <property type="match status" value="1"/>
</dbReference>
<evidence type="ECO:0000313" key="5">
    <source>
        <dbReference type="Proteomes" id="UP001467690"/>
    </source>
</evidence>
<dbReference type="Proteomes" id="UP001467690">
    <property type="component" value="Unassembled WGS sequence"/>
</dbReference>